<name>K0XCU3_9BACT</name>
<dbReference type="PATRIC" id="fig|742726.3.peg.782"/>
<dbReference type="eggNOG" id="ENOG502Z8N9">
    <property type="taxonomic scope" value="Bacteria"/>
</dbReference>
<dbReference type="Gene3D" id="2.60.40.2630">
    <property type="match status" value="1"/>
</dbReference>
<dbReference type="EMBL" id="ADLE01000002">
    <property type="protein sequence ID" value="EJZ65644.1"/>
    <property type="molecule type" value="Genomic_DNA"/>
</dbReference>
<feature type="signal peptide" evidence="8">
    <location>
        <begin position="1"/>
        <end position="19"/>
    </location>
</feature>
<dbReference type="AlphaFoldDB" id="K0XCU3"/>
<dbReference type="GO" id="GO:0009279">
    <property type="term" value="C:cell outer membrane"/>
    <property type="evidence" value="ECO:0007669"/>
    <property type="project" value="UniProtKB-SubCell"/>
</dbReference>
<accession>K0XCU3</accession>
<evidence type="ECO:0008006" key="11">
    <source>
        <dbReference type="Google" id="ProtNLM"/>
    </source>
</evidence>
<evidence type="ECO:0000313" key="10">
    <source>
        <dbReference type="Proteomes" id="UP000006044"/>
    </source>
</evidence>
<dbReference type="OrthoDB" id="1024471at2"/>
<evidence type="ECO:0000256" key="3">
    <source>
        <dbReference type="ARBA" id="ARBA00022729"/>
    </source>
</evidence>
<evidence type="ECO:0000256" key="8">
    <source>
        <dbReference type="SAM" id="SignalP"/>
    </source>
</evidence>
<dbReference type="GeneID" id="77848059"/>
<gene>
    <name evidence="9" type="ORF">HMPREF9448_00731</name>
</gene>
<feature type="chain" id="PRO_5003844660" description="Fimbrillin-A associated anchor proteins Mfa1 and Mfa2" evidence="8">
    <location>
        <begin position="20"/>
        <end position="322"/>
    </location>
</feature>
<comment type="caution">
    <text evidence="9">The sequence shown here is derived from an EMBL/GenBank/DDBJ whole genome shotgun (WGS) entry which is preliminary data.</text>
</comment>
<keyword evidence="4" id="KW-0472">Membrane</keyword>
<evidence type="ECO:0000256" key="6">
    <source>
        <dbReference type="ARBA" id="ARBA00023237"/>
    </source>
</evidence>
<evidence type="ECO:0000256" key="5">
    <source>
        <dbReference type="ARBA" id="ARBA00023139"/>
    </source>
</evidence>
<dbReference type="InterPro" id="IPR014941">
    <property type="entry name" value="FimB/Mfa2/Mfa3"/>
</dbReference>
<dbReference type="RefSeq" id="WP_008861226.1">
    <property type="nucleotide sequence ID" value="NZ_CAXSNY010000002.1"/>
</dbReference>
<keyword evidence="6" id="KW-0998">Cell outer membrane</keyword>
<evidence type="ECO:0000256" key="4">
    <source>
        <dbReference type="ARBA" id="ARBA00023136"/>
    </source>
</evidence>
<evidence type="ECO:0000313" key="9">
    <source>
        <dbReference type="EMBL" id="EJZ65644.1"/>
    </source>
</evidence>
<dbReference type="PROSITE" id="PS51257">
    <property type="entry name" value="PROKAR_LIPOPROTEIN"/>
    <property type="match status" value="1"/>
</dbReference>
<reference evidence="9 10" key="1">
    <citation type="submission" date="2012-08" db="EMBL/GenBank/DDBJ databases">
        <title>The Genome Sequence of Barnesiella intestinihominis YIT 11860.</title>
        <authorList>
            <consortium name="The Broad Institute Genome Sequencing Platform"/>
            <person name="Earl A."/>
            <person name="Ward D."/>
            <person name="Feldgarden M."/>
            <person name="Gevers D."/>
            <person name="Morotomi M."/>
            <person name="Walker B."/>
            <person name="Young S.K."/>
            <person name="Zeng Q."/>
            <person name="Gargeya S."/>
            <person name="Fitzgerald M."/>
            <person name="Haas B."/>
            <person name="Abouelleil A."/>
            <person name="Alvarado L."/>
            <person name="Arachchi H.M."/>
            <person name="Berlin A.M."/>
            <person name="Chapman S.B."/>
            <person name="Goldberg J."/>
            <person name="Griggs A."/>
            <person name="Gujja S."/>
            <person name="Hansen M."/>
            <person name="Howarth C."/>
            <person name="Imamovic A."/>
            <person name="Larimer J."/>
            <person name="McCowen C."/>
            <person name="Montmayeur A."/>
            <person name="Murphy C."/>
            <person name="Neiman D."/>
            <person name="Pearson M."/>
            <person name="Priest M."/>
            <person name="Roberts A."/>
            <person name="Saif S."/>
            <person name="Shea T."/>
            <person name="Sisk P."/>
            <person name="Sykes S."/>
            <person name="Wortman J."/>
            <person name="Nusbaum C."/>
            <person name="Birren B."/>
        </authorList>
    </citation>
    <scope>NUCLEOTIDE SEQUENCE [LARGE SCALE GENOMIC DNA]</scope>
    <source>
        <strain evidence="9 10">YIT 11860</strain>
    </source>
</reference>
<keyword evidence="7" id="KW-0449">Lipoprotein</keyword>
<dbReference type="HOGENOM" id="CLU_075487_0_0_10"/>
<evidence type="ECO:0000256" key="2">
    <source>
        <dbReference type="ARBA" id="ARBA00007248"/>
    </source>
</evidence>
<evidence type="ECO:0000256" key="1">
    <source>
        <dbReference type="ARBA" id="ARBA00004442"/>
    </source>
</evidence>
<keyword evidence="10" id="KW-1185">Reference proteome</keyword>
<comment type="subcellular location">
    <subcellularLocation>
        <location evidence="1">Cell outer membrane</location>
    </subcellularLocation>
</comment>
<evidence type="ECO:0000256" key="7">
    <source>
        <dbReference type="ARBA" id="ARBA00023288"/>
    </source>
</evidence>
<dbReference type="Proteomes" id="UP000006044">
    <property type="component" value="Unassembled WGS sequence"/>
</dbReference>
<sequence>MKKLLLGAISFLVLFSACKDDDNVNSNTTPPEETQLVTPEVRARIADPLNQNPFTGILEIYPCNAETSIYYGNFINGNKTVFNGYYTILDGHVYGEYNRPLHLPLGTYNMVYWGTPKYDDPIYNTPAINSPGITQGVDLSNLYFRLRANTDNTYMPVYDLVHAVKPAQIGKEDLQASLTRVTAGLKIIAKMKQNEVFSPMITNIQARIGGIAEKMNFYTAETENKTKTVKFNLERSTDGTIMSNATVMLFPSAENPPLELIITLEDGSEHKLSKNLSSTLSENTKLTLNIILGEIMSGETPGDFSIEDWNEISETIEFPVIN</sequence>
<proteinExistence type="inferred from homology"/>
<organism evidence="9 10">
    <name type="scientific">Barnesiella intestinihominis YIT 11860</name>
    <dbReference type="NCBI Taxonomy" id="742726"/>
    <lineage>
        <taxon>Bacteria</taxon>
        <taxon>Pseudomonadati</taxon>
        <taxon>Bacteroidota</taxon>
        <taxon>Bacteroidia</taxon>
        <taxon>Bacteroidales</taxon>
        <taxon>Barnesiellaceae</taxon>
        <taxon>Barnesiella</taxon>
    </lineage>
</organism>
<keyword evidence="5" id="KW-0564">Palmitate</keyword>
<comment type="similarity">
    <text evidence="2">Belongs to the bacteroidetes fimbrillin superfamily. FimB/Mfa2 family.</text>
</comment>
<keyword evidence="3 8" id="KW-0732">Signal</keyword>
<dbReference type="Pfam" id="PF08842">
    <property type="entry name" value="Mfa2"/>
    <property type="match status" value="1"/>
</dbReference>
<protein>
    <recommendedName>
        <fullName evidence="11">Fimbrillin-A associated anchor proteins Mfa1 and Mfa2</fullName>
    </recommendedName>
</protein>